<organism evidence="1 2">
    <name type="scientific">Pseudozyma antarctica</name>
    <name type="common">Yeast</name>
    <name type="synonym">Candida antarctica</name>
    <dbReference type="NCBI Taxonomy" id="84753"/>
    <lineage>
        <taxon>Eukaryota</taxon>
        <taxon>Fungi</taxon>
        <taxon>Dikarya</taxon>
        <taxon>Basidiomycota</taxon>
        <taxon>Ustilaginomycotina</taxon>
        <taxon>Ustilaginomycetes</taxon>
        <taxon>Ustilaginales</taxon>
        <taxon>Ustilaginaceae</taxon>
        <taxon>Moesziomyces</taxon>
    </lineage>
</organism>
<evidence type="ECO:0000313" key="1">
    <source>
        <dbReference type="EMBL" id="GAK64264.1"/>
    </source>
</evidence>
<keyword evidence="2" id="KW-1185">Reference proteome</keyword>
<proteinExistence type="predicted"/>
<protein>
    <submittedName>
        <fullName evidence="1">Uncharacterized protein</fullName>
    </submittedName>
</protein>
<dbReference type="HOGENOM" id="CLU_637977_0_0_1"/>
<reference evidence="2" key="1">
    <citation type="journal article" date="2014" name="Genome Announc.">
        <title>Draft Genome Sequence of the Yeast Pseudozyma antarctica Type Strain JCM10317, a Producer of the Glycolipid Biosurfactants, Mannosylerythritol Lipids.</title>
        <authorList>
            <person name="Saika A."/>
            <person name="Koike H."/>
            <person name="Hori T."/>
            <person name="Fukuoka T."/>
            <person name="Sato S."/>
            <person name="Habe H."/>
            <person name="Kitamoto D."/>
            <person name="Morita T."/>
        </authorList>
    </citation>
    <scope>NUCLEOTIDE SEQUENCE [LARGE SCALE GENOMIC DNA]</scope>
    <source>
        <strain evidence="2">JCM 10317</strain>
    </source>
</reference>
<dbReference type="AlphaFoldDB" id="A0A081CC68"/>
<gene>
    <name evidence="1" type="ORF">PAN0_005d2476</name>
</gene>
<accession>A0A081CC68</accession>
<dbReference type="RefSeq" id="XP_014657204.1">
    <property type="nucleotide sequence ID" value="XM_014801718.1"/>
</dbReference>
<dbReference type="InterPro" id="IPR029058">
    <property type="entry name" value="AB_hydrolase_fold"/>
</dbReference>
<dbReference type="OrthoDB" id="294702at2759"/>
<dbReference type="SUPFAM" id="SSF53474">
    <property type="entry name" value="alpha/beta-Hydrolases"/>
    <property type="match status" value="1"/>
</dbReference>
<name>A0A081CC68_PSEA2</name>
<dbReference type="GeneID" id="26303472"/>
<dbReference type="EMBL" id="DF830072">
    <property type="protein sequence ID" value="GAK64264.1"/>
    <property type="molecule type" value="Genomic_DNA"/>
</dbReference>
<sequence>MDPVAYLSQVRFHQSIQCRRTQSRVTFALGGNGWDAAVTSKYGSINTAASSTEGYHHQGPLLLYLLPSGCSRLLGMILEGICRESNVSILAIDRPGSGGTPMCPLEERIQIATQQTLSVLEALQLDRPGMPQLRLLSHSAGWFYALALLQTAPQYFARLDSPPKIVLSSPFVPTSQSSSTMLSLLPKGLVALTPKVMPVLGRSINWSTGMVDDIASVGKGWVAWSSADVDPAQSQERKQADREKLDQKNREVQARSKQKHPHARFHPPYESHLKFGLDAWKHSDVPAEERPRHPKTNRPLKSGGDLLFDYFQEEGSMAGMCEDYQLCLGNAPSLNNEALTRWIVERLEQVFTSIVSLSSLPVQLIVVWGDADFLIPRKGRDWLDSVLKRHERDSNVKYERWDMAEAGHDATLFSEDVMNDVLAFLTGATDQLGFRPSSN</sequence>
<dbReference type="Gene3D" id="3.40.50.1820">
    <property type="entry name" value="alpha/beta hydrolase"/>
    <property type="match status" value="1"/>
</dbReference>
<dbReference type="Proteomes" id="UP000053758">
    <property type="component" value="Unassembled WGS sequence"/>
</dbReference>
<evidence type="ECO:0000313" key="2">
    <source>
        <dbReference type="Proteomes" id="UP000053758"/>
    </source>
</evidence>